<proteinExistence type="predicted"/>
<reference evidence="1" key="1">
    <citation type="submission" date="2020-04" db="EMBL/GenBank/DDBJ databases">
        <authorList>
            <person name="Chiriac C."/>
            <person name="Salcher M."/>
            <person name="Ghai R."/>
            <person name="Kavagutti S V."/>
        </authorList>
    </citation>
    <scope>NUCLEOTIDE SEQUENCE</scope>
</reference>
<sequence length="118" mass="12603">MPKVALNTIGSRYGSIDALNDNFDTIETAFDNTLSRDGSGPNFMLTALDMNGYGIVNASSLTVNGVDYTVQLAADYTTYSTAMQTIYNNYLSITQKVTVSTSSPTGGADGDIWFKVSS</sequence>
<organism evidence="1">
    <name type="scientific">uncultured Caudovirales phage</name>
    <dbReference type="NCBI Taxonomy" id="2100421"/>
    <lineage>
        <taxon>Viruses</taxon>
        <taxon>Duplodnaviria</taxon>
        <taxon>Heunggongvirae</taxon>
        <taxon>Uroviricota</taxon>
        <taxon>Caudoviricetes</taxon>
        <taxon>Peduoviridae</taxon>
        <taxon>Maltschvirus</taxon>
        <taxon>Maltschvirus maltsch</taxon>
    </lineage>
</organism>
<name>A0A6J5NP96_9CAUD</name>
<gene>
    <name evidence="1" type="ORF">UFOVP729_8</name>
</gene>
<protein>
    <submittedName>
        <fullName evidence="1">Uncharacterized protein</fullName>
    </submittedName>
</protein>
<dbReference type="EMBL" id="LR796700">
    <property type="protein sequence ID" value="CAB4160683.1"/>
    <property type="molecule type" value="Genomic_DNA"/>
</dbReference>
<evidence type="ECO:0000313" key="1">
    <source>
        <dbReference type="EMBL" id="CAB4160683.1"/>
    </source>
</evidence>
<accession>A0A6J5NP96</accession>